<evidence type="ECO:0000313" key="2">
    <source>
        <dbReference type="Proteomes" id="UP000286415"/>
    </source>
</evidence>
<reference evidence="1 2" key="1">
    <citation type="journal article" date="2018" name="Biotechnol. Adv.">
        <title>Improved genomic resources and new bioinformatic workflow for the carcinogenic parasite Clonorchis sinensis: Biotechnological implications.</title>
        <authorList>
            <person name="Wang D."/>
            <person name="Korhonen P.K."/>
            <person name="Gasser R.B."/>
            <person name="Young N.D."/>
        </authorList>
    </citation>
    <scope>NUCLEOTIDE SEQUENCE [LARGE SCALE GENOMIC DNA]</scope>
    <source>
        <strain evidence="1">Cs-k2</strain>
    </source>
</reference>
<comment type="caution">
    <text evidence="1">The sequence shown here is derived from an EMBL/GenBank/DDBJ whole genome shotgun (WGS) entry which is preliminary data.</text>
</comment>
<dbReference type="InParanoid" id="A0A419QI22"/>
<gene>
    <name evidence="1" type="ORF">CSKR_108596</name>
</gene>
<dbReference type="EMBL" id="NIRI02000010">
    <property type="protein sequence ID" value="KAG5453877.1"/>
    <property type="molecule type" value="Genomic_DNA"/>
</dbReference>
<dbReference type="Proteomes" id="UP000286415">
    <property type="component" value="Unassembled WGS sequence"/>
</dbReference>
<name>A0A419QI22_CLOSI</name>
<reference evidence="1 2" key="2">
    <citation type="journal article" date="2021" name="Genomics">
        <title>High-quality reference genome for Clonorchis sinensis.</title>
        <authorList>
            <person name="Young N.D."/>
            <person name="Stroehlein A.J."/>
            <person name="Kinkar L."/>
            <person name="Wang T."/>
            <person name="Sohn W.M."/>
            <person name="Chang B.C.H."/>
            <person name="Kaur P."/>
            <person name="Weisz D."/>
            <person name="Dudchenko O."/>
            <person name="Aiden E.L."/>
            <person name="Korhonen P.K."/>
            <person name="Gasser R.B."/>
        </authorList>
    </citation>
    <scope>NUCLEOTIDE SEQUENCE [LARGE SCALE GENOMIC DNA]</scope>
    <source>
        <strain evidence="1">Cs-k2</strain>
    </source>
</reference>
<accession>A0A419QI22</accession>
<sequence length="408" mass="46158">MCLVWTDGSSSWSANLQTGRSVARTRPLPLDFPCLGLGNLTVSQPSCFLQVAWQLDTGRVLLLDNVSYMSSNHLLTDLICQTQKTQTCKLTSPMNVNLSCLGHSVMHERDNYLTRSPNKLWFLFHNSYSGSDESDRDHNIPLRRHIMQRRTPNAHASRIQALEFGAPCTRVARVCLLVVDQMAVDLFARLGNWLANVSSQSRRHRHCALTMSPRLETKRLPANCQAWRTDQLPDSCCRRSLCGSLRWNLCLNRIQMDSNGFVKYTYLQTSLDLTGGSVESLVYDIPQVNMLNKGGLMFHVPYRIKINNRLMHYACIDDVTSIGDESLAIQLPSSPNRPTTDQRTRAIYILGAHLAAPCSSCYDIRDIAIHVYSQCTTHKVVEDSSTAHDRLRPFWGLAYTCFVVWEMG</sequence>
<proteinExistence type="predicted"/>
<protein>
    <submittedName>
        <fullName evidence="1">Uncharacterized protein</fullName>
    </submittedName>
</protein>
<organism evidence="1 2">
    <name type="scientific">Clonorchis sinensis</name>
    <name type="common">Chinese liver fluke</name>
    <dbReference type="NCBI Taxonomy" id="79923"/>
    <lineage>
        <taxon>Eukaryota</taxon>
        <taxon>Metazoa</taxon>
        <taxon>Spiralia</taxon>
        <taxon>Lophotrochozoa</taxon>
        <taxon>Platyhelminthes</taxon>
        <taxon>Trematoda</taxon>
        <taxon>Digenea</taxon>
        <taxon>Opisthorchiida</taxon>
        <taxon>Opisthorchiata</taxon>
        <taxon>Opisthorchiidae</taxon>
        <taxon>Clonorchis</taxon>
    </lineage>
</organism>
<dbReference type="AlphaFoldDB" id="A0A419QI22"/>
<evidence type="ECO:0000313" key="1">
    <source>
        <dbReference type="EMBL" id="KAG5453877.1"/>
    </source>
</evidence>
<keyword evidence="2" id="KW-1185">Reference proteome</keyword>